<protein>
    <recommendedName>
        <fullName evidence="2">Pentatricopeptide repeat-containing protein</fullName>
    </recommendedName>
</protein>
<comment type="caution">
    <text evidence="1">The sequence shown here is derived from an EMBL/GenBank/DDBJ whole genome shotgun (WGS) entry which is preliminary data.</text>
</comment>
<name>A0AAW2HLW8_9NEOP</name>
<accession>A0AAW2HLW8</accession>
<evidence type="ECO:0000313" key="1">
    <source>
        <dbReference type="EMBL" id="KAL0270804.1"/>
    </source>
</evidence>
<dbReference type="GO" id="GO:0042780">
    <property type="term" value="P:tRNA 3'-end processing"/>
    <property type="evidence" value="ECO:0007669"/>
    <property type="project" value="TreeGrafter"/>
</dbReference>
<dbReference type="InterPro" id="IPR011990">
    <property type="entry name" value="TPR-like_helical_dom_sf"/>
</dbReference>
<dbReference type="PANTHER" id="PTHR24014">
    <property type="entry name" value="2-OXOGLUTARATE AND IRON-DEPENDENT OXYGENASE DOMAIN-CONTAINING PROTEIN 2"/>
    <property type="match status" value="1"/>
</dbReference>
<dbReference type="GO" id="GO:0005759">
    <property type="term" value="C:mitochondrial matrix"/>
    <property type="evidence" value="ECO:0007669"/>
    <property type="project" value="TreeGrafter"/>
</dbReference>
<reference evidence="1" key="1">
    <citation type="journal article" date="2024" name="Gigascience">
        <title>Chromosome-level genome of the poultry shaft louse Menopon gallinae provides insight into the host-switching and adaptive evolution of parasitic lice.</title>
        <authorList>
            <person name="Xu Y."/>
            <person name="Ma L."/>
            <person name="Liu S."/>
            <person name="Liang Y."/>
            <person name="Liu Q."/>
            <person name="He Z."/>
            <person name="Tian L."/>
            <person name="Duan Y."/>
            <person name="Cai W."/>
            <person name="Li H."/>
            <person name="Song F."/>
        </authorList>
    </citation>
    <scope>NUCLEOTIDE SEQUENCE</scope>
    <source>
        <strain evidence="1">Cailab_2023a</strain>
    </source>
</reference>
<gene>
    <name evidence="1" type="ORF">PYX00_008095</name>
</gene>
<dbReference type="AlphaFoldDB" id="A0AAW2HLW8"/>
<dbReference type="EMBL" id="JARGDH010000004">
    <property type="protein sequence ID" value="KAL0270804.1"/>
    <property type="molecule type" value="Genomic_DNA"/>
</dbReference>
<sequence length="406" mass="46116">MAYCRHGIISEPLILIEKLQKRGFKFDTQCFNYLLEACCRDRSSGFRYALLIWRYMRTHSIVPNSYTFLAIAKCAEQCCLGDVELIPEFLKSIAQETGDFSKLLLAKKSSNLTINVNDESKSLGGAEEEIKTELPNGSNGDIEFNVNDTNEKGLNSLALASGSGEESLFLNEIETNMPINIEKKKYDGEYINLLSDKPVCGAITGCDFSNRENRFLLLGGMKGFLKVMADFNVKPNRQIFTKLLTLMSGTRDVENIILQLMKQYKVKPDTVFMNVLVRKRIYCRDICSLEEYIDLYKRYRLNPSIFTISILALTCRDYESGKKCVAYAKENDIRLNSEALTPLLKNAIRSNDLKYMSLIVNVAKEHDVEASPLFMATLREAAQKAQQLKFRTMAVEETARISESEK</sequence>
<dbReference type="GO" id="GO:0000049">
    <property type="term" value="F:tRNA binding"/>
    <property type="evidence" value="ECO:0007669"/>
    <property type="project" value="TreeGrafter"/>
</dbReference>
<evidence type="ECO:0008006" key="2">
    <source>
        <dbReference type="Google" id="ProtNLM"/>
    </source>
</evidence>
<dbReference type="InterPro" id="IPR002885">
    <property type="entry name" value="PPR_rpt"/>
</dbReference>
<dbReference type="EMBL" id="JARGDH010000004">
    <property type="protein sequence ID" value="KAL0270803.1"/>
    <property type="molecule type" value="Genomic_DNA"/>
</dbReference>
<dbReference type="PANTHER" id="PTHR24014:SF6">
    <property type="entry name" value="PENTATRICOPEPTIDE REPEAT-CONTAINING PROTEIN 1, MITOCHONDRIAL"/>
    <property type="match status" value="1"/>
</dbReference>
<dbReference type="Gene3D" id="1.25.40.10">
    <property type="entry name" value="Tetratricopeptide repeat domain"/>
    <property type="match status" value="2"/>
</dbReference>
<proteinExistence type="predicted"/>
<dbReference type="Pfam" id="PF13812">
    <property type="entry name" value="PPR_3"/>
    <property type="match status" value="2"/>
</dbReference>
<organism evidence="1">
    <name type="scientific">Menopon gallinae</name>
    <name type="common">poultry shaft louse</name>
    <dbReference type="NCBI Taxonomy" id="328185"/>
    <lineage>
        <taxon>Eukaryota</taxon>
        <taxon>Metazoa</taxon>
        <taxon>Ecdysozoa</taxon>
        <taxon>Arthropoda</taxon>
        <taxon>Hexapoda</taxon>
        <taxon>Insecta</taxon>
        <taxon>Pterygota</taxon>
        <taxon>Neoptera</taxon>
        <taxon>Paraneoptera</taxon>
        <taxon>Psocodea</taxon>
        <taxon>Troctomorpha</taxon>
        <taxon>Phthiraptera</taxon>
        <taxon>Amblycera</taxon>
        <taxon>Menoponidae</taxon>
        <taxon>Menopon</taxon>
    </lineage>
</organism>